<proteinExistence type="predicted"/>
<dbReference type="GO" id="GO:0008982">
    <property type="term" value="F:protein-N(PI)-phosphohistidine-sugar phosphotransferase activity"/>
    <property type="evidence" value="ECO:0007669"/>
    <property type="project" value="UniProtKB-UniRule"/>
</dbReference>
<evidence type="ECO:0000256" key="3">
    <source>
        <dbReference type="ARBA" id="ARBA00022475"/>
    </source>
</evidence>
<feature type="domain" description="PTS EIIC type-3" evidence="10">
    <location>
        <begin position="8"/>
        <end position="411"/>
    </location>
</feature>
<comment type="function">
    <text evidence="8">The phosphoenolpyruvate-dependent sugar phosphotransferase system (PTS), a major carbohydrate active -transport system, catalyzes the phosphorylation of incoming sugar substrates concomitant with their translocation across the cell membrane.</text>
</comment>
<feature type="transmembrane region" description="Helical" evidence="9">
    <location>
        <begin position="248"/>
        <end position="267"/>
    </location>
</feature>
<dbReference type="AlphaFoldDB" id="A0A0R1KDH2"/>
<dbReference type="NCBIfam" id="TIGR00410">
    <property type="entry name" value="lacE"/>
    <property type="match status" value="1"/>
</dbReference>
<dbReference type="Proteomes" id="UP000051515">
    <property type="component" value="Unassembled WGS sequence"/>
</dbReference>
<dbReference type="Pfam" id="PF02378">
    <property type="entry name" value="PTS_EIIC"/>
    <property type="match status" value="1"/>
</dbReference>
<dbReference type="GO" id="GO:1901264">
    <property type="term" value="P:carbohydrate derivative transport"/>
    <property type="evidence" value="ECO:0007669"/>
    <property type="project" value="TreeGrafter"/>
</dbReference>
<organism evidence="11 12">
    <name type="scientific">Companilactobacillus bobalius DSM 19674</name>
    <dbReference type="NCBI Taxonomy" id="1423788"/>
    <lineage>
        <taxon>Bacteria</taxon>
        <taxon>Bacillati</taxon>
        <taxon>Bacillota</taxon>
        <taxon>Bacilli</taxon>
        <taxon>Lactobacillales</taxon>
        <taxon>Lactobacillaceae</taxon>
        <taxon>Companilactobacillus</taxon>
        <taxon>Companilactobacillus bobalius</taxon>
    </lineage>
</organism>
<keyword evidence="5 9" id="KW-0812">Transmembrane</keyword>
<dbReference type="EMBL" id="AZDY01000042">
    <property type="protein sequence ID" value="KRK81557.1"/>
    <property type="molecule type" value="Genomic_DNA"/>
</dbReference>
<name>A0A0R1KDH2_9LACO</name>
<evidence type="ECO:0000256" key="9">
    <source>
        <dbReference type="SAM" id="Phobius"/>
    </source>
</evidence>
<reference evidence="11 12" key="1">
    <citation type="journal article" date="2015" name="Genome Announc.">
        <title>Expanding the biotechnology potential of lactobacilli through comparative genomics of 213 strains and associated genera.</title>
        <authorList>
            <person name="Sun Z."/>
            <person name="Harris H.M."/>
            <person name="McCann A."/>
            <person name="Guo C."/>
            <person name="Argimon S."/>
            <person name="Zhang W."/>
            <person name="Yang X."/>
            <person name="Jeffery I.B."/>
            <person name="Cooney J.C."/>
            <person name="Kagawa T.F."/>
            <person name="Liu W."/>
            <person name="Song Y."/>
            <person name="Salvetti E."/>
            <person name="Wrobel A."/>
            <person name="Rasinkangas P."/>
            <person name="Parkhill J."/>
            <person name="Rea M.C."/>
            <person name="O'Sullivan O."/>
            <person name="Ritari J."/>
            <person name="Douillard F.P."/>
            <person name="Paul Ross R."/>
            <person name="Yang R."/>
            <person name="Briner A.E."/>
            <person name="Felis G.E."/>
            <person name="de Vos W.M."/>
            <person name="Barrangou R."/>
            <person name="Klaenhammer T.R."/>
            <person name="Caufield P.W."/>
            <person name="Cui Y."/>
            <person name="Zhang H."/>
            <person name="O'Toole P.W."/>
        </authorList>
    </citation>
    <scope>NUCLEOTIDE SEQUENCE [LARGE SCALE GENOMIC DNA]</scope>
    <source>
        <strain evidence="11 12">DSM 19674</strain>
    </source>
</reference>
<dbReference type="STRING" id="1423788.FC78_GL000610"/>
<keyword evidence="7 8" id="KW-0472">Membrane</keyword>
<protein>
    <recommendedName>
        <fullName evidence="8">Permease IIC component</fullName>
    </recommendedName>
</protein>
<keyword evidence="3 8" id="KW-1003">Cell membrane</keyword>
<dbReference type="PANTHER" id="PTHR33989">
    <property type="match status" value="1"/>
</dbReference>
<keyword evidence="12" id="KW-1185">Reference proteome</keyword>
<dbReference type="GO" id="GO:0005886">
    <property type="term" value="C:plasma membrane"/>
    <property type="evidence" value="ECO:0007669"/>
    <property type="project" value="UniProtKB-SubCell"/>
</dbReference>
<evidence type="ECO:0000313" key="11">
    <source>
        <dbReference type="EMBL" id="KRK81557.1"/>
    </source>
</evidence>
<evidence type="ECO:0000256" key="7">
    <source>
        <dbReference type="ARBA" id="ARBA00023136"/>
    </source>
</evidence>
<evidence type="ECO:0000256" key="1">
    <source>
        <dbReference type="ARBA" id="ARBA00004651"/>
    </source>
</evidence>
<keyword evidence="4 8" id="KW-0762">Sugar transport</keyword>
<evidence type="ECO:0000256" key="5">
    <source>
        <dbReference type="ARBA" id="ARBA00022692"/>
    </source>
</evidence>
<feature type="transmembrane region" description="Helical" evidence="9">
    <location>
        <begin position="175"/>
        <end position="199"/>
    </location>
</feature>
<sequence length="437" mass="47295">MKNFLNAFQKKMGPISELIGANKYLLSLRDGFMLAFPATMFGSIMVILQNLPTTFGFGGLLPKWFNTFLTDFFGPVGNATMSVSALFIVFGIGYQLAGHYGQQKIFAGAISLSSFLMLLPIGTDKKMGAFIAINDLGAQGMFVGIIVAIIATKIYCAISAAHITIKMPDSVPPMIAESFVAIIPGAAPLLLFNIIRYIFTFTQWGNAVDFVYEILQQPLMGLGGTLPAVLVAVFFTQLFWWFGVHGTLLVNSIIDPIMGALAIQNYNAYKAGAAHLPHIINTTFMGVFVNQGMQLGCALVFAFFLAKSVRMKTTMRTVFAPAIFNVSEPMTYGLPIVLNPVLLVPWILAPLVSTTISYFAIAAGLVPRPIGATVVWTTPIFLAGWLGTGSIAGAILQIVDVVVMTLIWIPFLKAMDNEFLKEEQAAANQQEAATSDK</sequence>
<accession>A0A0R1KDH2</accession>
<keyword evidence="2 8" id="KW-0813">Transport</keyword>
<feature type="transmembrane region" description="Helical" evidence="9">
    <location>
        <begin position="72"/>
        <end position="93"/>
    </location>
</feature>
<evidence type="ECO:0000313" key="12">
    <source>
        <dbReference type="Proteomes" id="UP000051515"/>
    </source>
</evidence>
<dbReference type="GO" id="GO:0009401">
    <property type="term" value="P:phosphoenolpyruvate-dependent sugar phosphotransferase system"/>
    <property type="evidence" value="ECO:0007669"/>
    <property type="project" value="InterPro"/>
</dbReference>
<dbReference type="RefSeq" id="WP_056954948.1">
    <property type="nucleotide sequence ID" value="NZ_AZDY01000042.1"/>
</dbReference>
<feature type="transmembrane region" description="Helical" evidence="9">
    <location>
        <begin position="105"/>
        <end position="122"/>
    </location>
</feature>
<comment type="subcellular location">
    <subcellularLocation>
        <location evidence="1">Cell membrane</location>
        <topology evidence="1">Multi-pass membrane protein</topology>
    </subcellularLocation>
</comment>
<evidence type="ECO:0000256" key="6">
    <source>
        <dbReference type="ARBA" id="ARBA00022989"/>
    </source>
</evidence>
<dbReference type="PIRSF" id="PIRSF006351">
    <property type="entry name" value="PTS_EIIC-Cellobiose"/>
    <property type="match status" value="1"/>
</dbReference>
<dbReference type="InterPro" id="IPR004796">
    <property type="entry name" value="PTS_IIC_cello"/>
</dbReference>
<evidence type="ECO:0000256" key="4">
    <source>
        <dbReference type="ARBA" id="ARBA00022597"/>
    </source>
</evidence>
<feature type="transmembrane region" description="Helical" evidence="9">
    <location>
        <begin position="142"/>
        <end position="163"/>
    </location>
</feature>
<dbReference type="OrthoDB" id="1550290at2"/>
<dbReference type="InterPro" id="IPR003352">
    <property type="entry name" value="PTS_EIIC"/>
</dbReference>
<dbReference type="InterPro" id="IPR004501">
    <property type="entry name" value="PTS_EIIC_3"/>
</dbReference>
<evidence type="ECO:0000256" key="2">
    <source>
        <dbReference type="ARBA" id="ARBA00022448"/>
    </source>
</evidence>
<dbReference type="PROSITE" id="PS51105">
    <property type="entry name" value="PTS_EIIC_TYPE_3"/>
    <property type="match status" value="1"/>
</dbReference>
<evidence type="ECO:0000259" key="10">
    <source>
        <dbReference type="PROSITE" id="PS51105"/>
    </source>
</evidence>
<feature type="transmembrane region" description="Helical" evidence="9">
    <location>
        <begin position="343"/>
        <end position="363"/>
    </location>
</feature>
<feature type="transmembrane region" description="Helical" evidence="9">
    <location>
        <begin position="370"/>
        <end position="388"/>
    </location>
</feature>
<feature type="transmembrane region" description="Helical" evidence="9">
    <location>
        <begin position="32"/>
        <end position="52"/>
    </location>
</feature>
<comment type="caution">
    <text evidence="11">The sequence shown here is derived from an EMBL/GenBank/DDBJ whole genome shotgun (WGS) entry which is preliminary data.</text>
</comment>
<feature type="transmembrane region" description="Helical" evidence="9">
    <location>
        <begin position="219"/>
        <end position="241"/>
    </location>
</feature>
<dbReference type="PANTHER" id="PTHR33989:SF4">
    <property type="entry name" value="PTS SYSTEM N,N'-DIACETYLCHITOBIOSE-SPECIFIC EIIC COMPONENT"/>
    <property type="match status" value="1"/>
</dbReference>
<evidence type="ECO:0000256" key="8">
    <source>
        <dbReference type="PIRNR" id="PIRNR006351"/>
    </source>
</evidence>
<dbReference type="PATRIC" id="fig|1423788.3.peg.622"/>
<gene>
    <name evidence="11" type="ORF">FC78_GL000610</name>
</gene>
<dbReference type="InterPro" id="IPR051088">
    <property type="entry name" value="PTS_Sugar-EIIC/EIIB"/>
</dbReference>
<keyword evidence="6 9" id="KW-1133">Transmembrane helix</keyword>
<feature type="transmembrane region" description="Helical" evidence="9">
    <location>
        <begin position="287"/>
        <end position="306"/>
    </location>
</feature>